<evidence type="ECO:0000313" key="2">
    <source>
        <dbReference type="EMBL" id="MBB5710252.1"/>
    </source>
</evidence>
<organism evidence="2 3">
    <name type="scientific">Sphingomonas xinjiangensis</name>
    <dbReference type="NCBI Taxonomy" id="643568"/>
    <lineage>
        <taxon>Bacteria</taxon>
        <taxon>Pseudomonadati</taxon>
        <taxon>Pseudomonadota</taxon>
        <taxon>Alphaproteobacteria</taxon>
        <taxon>Sphingomonadales</taxon>
        <taxon>Sphingomonadaceae</taxon>
        <taxon>Sphingomonas</taxon>
    </lineage>
</organism>
<evidence type="ECO:0008006" key="4">
    <source>
        <dbReference type="Google" id="ProtNLM"/>
    </source>
</evidence>
<keyword evidence="1" id="KW-1133">Transmembrane helix</keyword>
<keyword evidence="3" id="KW-1185">Reference proteome</keyword>
<keyword evidence="1" id="KW-0472">Membrane</keyword>
<dbReference type="Pfam" id="PF03203">
    <property type="entry name" value="MerC"/>
    <property type="match status" value="1"/>
</dbReference>
<keyword evidence="1" id="KW-0812">Transmembrane</keyword>
<name>A0A840YPY2_9SPHN</name>
<reference evidence="2 3" key="1">
    <citation type="submission" date="2020-08" db="EMBL/GenBank/DDBJ databases">
        <title>Genomic Encyclopedia of Type Strains, Phase IV (KMG-IV): sequencing the most valuable type-strain genomes for metagenomic binning, comparative biology and taxonomic classification.</title>
        <authorList>
            <person name="Goeker M."/>
        </authorList>
    </citation>
    <scope>NUCLEOTIDE SEQUENCE [LARGE SCALE GENOMIC DNA]</scope>
    <source>
        <strain evidence="2 3">DSM 26736</strain>
    </source>
</reference>
<dbReference type="AlphaFoldDB" id="A0A840YPY2"/>
<accession>A0A840YPY2</accession>
<dbReference type="RefSeq" id="WP_184085993.1">
    <property type="nucleotide sequence ID" value="NZ_JACIJF010000003.1"/>
</dbReference>
<feature type="transmembrane region" description="Helical" evidence="1">
    <location>
        <begin position="98"/>
        <end position="119"/>
    </location>
</feature>
<dbReference type="InterPro" id="IPR004891">
    <property type="entry name" value="Mercury-R_MerC"/>
</dbReference>
<evidence type="ECO:0000313" key="3">
    <source>
        <dbReference type="Proteomes" id="UP000527143"/>
    </source>
</evidence>
<feature type="transmembrane region" description="Helical" evidence="1">
    <location>
        <begin position="44"/>
        <end position="62"/>
    </location>
</feature>
<dbReference type="Proteomes" id="UP000527143">
    <property type="component" value="Unassembled WGS sequence"/>
</dbReference>
<evidence type="ECO:0000256" key="1">
    <source>
        <dbReference type="SAM" id="Phobius"/>
    </source>
</evidence>
<protein>
    <recommendedName>
        <fullName evidence="4">MerC mercury resistance protein</fullName>
    </recommendedName>
</protein>
<feature type="transmembrane region" description="Helical" evidence="1">
    <location>
        <begin position="74"/>
        <end position="92"/>
    </location>
</feature>
<proteinExistence type="predicted"/>
<feature type="transmembrane region" description="Helical" evidence="1">
    <location>
        <begin position="12"/>
        <end position="32"/>
    </location>
</feature>
<dbReference type="EMBL" id="JACIJF010000003">
    <property type="protein sequence ID" value="MBB5710252.1"/>
    <property type="molecule type" value="Genomic_DNA"/>
</dbReference>
<sequence length="125" mass="12759">MQRQTWLDGAAASVSLLCLVHCLALPLLIAALPALSQVLAVPEGFHRGVALIALPASSVALLSGFRRHRSARALALAVLGLGAIGWGAFGAQSASAELVATVIGSVLVSAAHVVNWALAQARARH</sequence>
<gene>
    <name evidence="2" type="ORF">FHT02_001480</name>
</gene>
<dbReference type="GO" id="GO:0016020">
    <property type="term" value="C:membrane"/>
    <property type="evidence" value="ECO:0007669"/>
    <property type="project" value="InterPro"/>
</dbReference>
<comment type="caution">
    <text evidence="2">The sequence shown here is derived from an EMBL/GenBank/DDBJ whole genome shotgun (WGS) entry which is preliminary data.</text>
</comment>
<dbReference type="GO" id="GO:0015097">
    <property type="term" value="F:mercury ion transmembrane transporter activity"/>
    <property type="evidence" value="ECO:0007669"/>
    <property type="project" value="InterPro"/>
</dbReference>